<proteinExistence type="inferred from homology"/>
<dbReference type="PANTHER" id="PTHR48063">
    <property type="entry name" value="LRR RECEPTOR-LIKE KINASE"/>
    <property type="match status" value="1"/>
</dbReference>
<keyword evidence="5 11" id="KW-0812">Transmembrane</keyword>
<feature type="transmembrane region" description="Helical" evidence="11">
    <location>
        <begin position="354"/>
        <end position="376"/>
    </location>
</feature>
<evidence type="ECO:0000256" key="4">
    <source>
        <dbReference type="ARBA" id="ARBA00022614"/>
    </source>
</evidence>
<dbReference type="EMBL" id="OU503048">
    <property type="protein sequence ID" value="CAI9774193.1"/>
    <property type="molecule type" value="Genomic_DNA"/>
</dbReference>
<sequence length="380" mass="42685">MFSGSISHFCTLSTHFTATVLDLSDNQLTGELPDCWIFTGFLELLNLANNKFSGEIPPSLGSLFRLKMLHLRNNNLIGELPSSLKNCRELRMLDVGGNKLTGTIPQWIGTDVANLKVLSLRFNKFHGNIHPRICHLADIQILDFSRNNISGKIPDCFNNFTSLVQKGNSTESTRFYLYPISGNHFERVPYIDTYADNVLVHWKGRESEYRKLGILKGIDLSSNKLVGTIPHHFSDMRGLVFLNLSRNHLTGSIISSIGQMEMLEWLDLSRNELSGKIPNSLAELHFLSVLDLSYNNLTGMIPLGTQLQSFHPSTYAGNSQLCGLPLAKCPSDHGHGGKGNNIEEEEDDEFISRDFYICMVFGFITGFWAVLVTLFLKHSW</sequence>
<evidence type="ECO:0000256" key="1">
    <source>
        <dbReference type="ARBA" id="ARBA00004251"/>
    </source>
</evidence>
<evidence type="ECO:0000256" key="3">
    <source>
        <dbReference type="ARBA" id="ARBA00022475"/>
    </source>
</evidence>
<keyword evidence="9 11" id="KW-0472">Membrane</keyword>
<accession>A0AAD2E2X4</accession>
<evidence type="ECO:0000256" key="5">
    <source>
        <dbReference type="ARBA" id="ARBA00022692"/>
    </source>
</evidence>
<dbReference type="Gene3D" id="3.80.10.10">
    <property type="entry name" value="Ribonuclease Inhibitor"/>
    <property type="match status" value="1"/>
</dbReference>
<dbReference type="Proteomes" id="UP000834106">
    <property type="component" value="Chromosome 13"/>
</dbReference>
<evidence type="ECO:0000256" key="7">
    <source>
        <dbReference type="ARBA" id="ARBA00022737"/>
    </source>
</evidence>
<comment type="similarity">
    <text evidence="2">Belongs to the RLP family.</text>
</comment>
<dbReference type="InterPro" id="IPR001611">
    <property type="entry name" value="Leu-rich_rpt"/>
</dbReference>
<dbReference type="GO" id="GO:0005886">
    <property type="term" value="C:plasma membrane"/>
    <property type="evidence" value="ECO:0007669"/>
    <property type="project" value="UniProtKB-SubCell"/>
</dbReference>
<dbReference type="Pfam" id="PF13855">
    <property type="entry name" value="LRR_8"/>
    <property type="match status" value="1"/>
</dbReference>
<gene>
    <name evidence="12" type="ORF">FPE_LOCUS21623</name>
</gene>
<dbReference type="FunFam" id="3.80.10.10:FF:000356">
    <property type="entry name" value="LRR receptor-like serine/threonine-protein kinase"/>
    <property type="match status" value="1"/>
</dbReference>
<evidence type="ECO:0000256" key="9">
    <source>
        <dbReference type="ARBA" id="ARBA00023136"/>
    </source>
</evidence>
<dbReference type="Pfam" id="PF00560">
    <property type="entry name" value="LRR_1"/>
    <property type="match status" value="8"/>
</dbReference>
<keyword evidence="8 11" id="KW-1133">Transmembrane helix</keyword>
<dbReference type="FunFam" id="3.80.10.10:FF:000111">
    <property type="entry name" value="LRR receptor-like serine/threonine-protein kinase ERECTA"/>
    <property type="match status" value="1"/>
</dbReference>
<keyword evidence="4" id="KW-0433">Leucine-rich repeat</keyword>
<evidence type="ECO:0000256" key="10">
    <source>
        <dbReference type="ARBA" id="ARBA00023180"/>
    </source>
</evidence>
<dbReference type="SUPFAM" id="SSF52058">
    <property type="entry name" value="L domain-like"/>
    <property type="match status" value="1"/>
</dbReference>
<protein>
    <submittedName>
        <fullName evidence="12">Uncharacterized protein</fullName>
    </submittedName>
</protein>
<evidence type="ECO:0000313" key="13">
    <source>
        <dbReference type="Proteomes" id="UP000834106"/>
    </source>
</evidence>
<dbReference type="PRINTS" id="PR00019">
    <property type="entry name" value="LEURICHRPT"/>
</dbReference>
<reference evidence="12" key="1">
    <citation type="submission" date="2023-05" db="EMBL/GenBank/DDBJ databases">
        <authorList>
            <person name="Huff M."/>
        </authorList>
    </citation>
    <scope>NUCLEOTIDE SEQUENCE</scope>
</reference>
<keyword evidence="3" id="KW-1003">Cell membrane</keyword>
<organism evidence="12 13">
    <name type="scientific">Fraxinus pennsylvanica</name>
    <dbReference type="NCBI Taxonomy" id="56036"/>
    <lineage>
        <taxon>Eukaryota</taxon>
        <taxon>Viridiplantae</taxon>
        <taxon>Streptophyta</taxon>
        <taxon>Embryophyta</taxon>
        <taxon>Tracheophyta</taxon>
        <taxon>Spermatophyta</taxon>
        <taxon>Magnoliopsida</taxon>
        <taxon>eudicotyledons</taxon>
        <taxon>Gunneridae</taxon>
        <taxon>Pentapetalae</taxon>
        <taxon>asterids</taxon>
        <taxon>lamiids</taxon>
        <taxon>Lamiales</taxon>
        <taxon>Oleaceae</taxon>
        <taxon>Oleeae</taxon>
        <taxon>Fraxinus</taxon>
    </lineage>
</organism>
<evidence type="ECO:0000313" key="12">
    <source>
        <dbReference type="EMBL" id="CAI9774193.1"/>
    </source>
</evidence>
<keyword evidence="7" id="KW-0677">Repeat</keyword>
<dbReference type="InterPro" id="IPR032675">
    <property type="entry name" value="LRR_dom_sf"/>
</dbReference>
<dbReference type="AlphaFoldDB" id="A0AAD2E2X4"/>
<evidence type="ECO:0000256" key="2">
    <source>
        <dbReference type="ARBA" id="ARBA00009592"/>
    </source>
</evidence>
<name>A0AAD2E2X4_9LAMI</name>
<evidence type="ECO:0000256" key="11">
    <source>
        <dbReference type="SAM" id="Phobius"/>
    </source>
</evidence>
<keyword evidence="13" id="KW-1185">Reference proteome</keyword>
<dbReference type="PANTHER" id="PTHR48063:SF98">
    <property type="entry name" value="LRR RECEPTOR-LIKE SERINE_THREONINE-PROTEIN KINASE FLS2"/>
    <property type="match status" value="1"/>
</dbReference>
<keyword evidence="10" id="KW-0325">Glycoprotein</keyword>
<evidence type="ECO:0000256" key="8">
    <source>
        <dbReference type="ARBA" id="ARBA00022989"/>
    </source>
</evidence>
<dbReference type="InterPro" id="IPR046956">
    <property type="entry name" value="RLP23-like"/>
</dbReference>
<comment type="subcellular location">
    <subcellularLocation>
        <location evidence="1">Cell membrane</location>
        <topology evidence="1">Single-pass type I membrane protein</topology>
    </subcellularLocation>
</comment>
<evidence type="ECO:0000256" key="6">
    <source>
        <dbReference type="ARBA" id="ARBA00022729"/>
    </source>
</evidence>
<keyword evidence="6" id="KW-0732">Signal</keyword>